<proteinExistence type="predicted"/>
<feature type="transmembrane region" description="Helical" evidence="1">
    <location>
        <begin position="26"/>
        <end position="45"/>
    </location>
</feature>
<dbReference type="PATRIC" id="fig|285983.3.peg.3091"/>
<keyword evidence="3" id="KW-1185">Reference proteome</keyword>
<evidence type="ECO:0000313" key="3">
    <source>
        <dbReference type="Proteomes" id="UP000032512"/>
    </source>
</evidence>
<evidence type="ECO:0000313" key="2">
    <source>
        <dbReference type="EMBL" id="KIY20637.1"/>
    </source>
</evidence>
<dbReference type="RefSeq" id="WP_044396445.1">
    <property type="nucleotide sequence ID" value="NZ_JXIQ01000192.1"/>
</dbReference>
<protein>
    <submittedName>
        <fullName evidence="2">Uncharacterized protein</fullName>
    </submittedName>
</protein>
<keyword evidence="1" id="KW-1133">Transmembrane helix</keyword>
<sequence length="90" mass="10657">MAKTVLSNKGRKTARTFFKESSLLRMLRFAFLLFLSFLLVYIYYLHLTGNLQKTIQHIWSNHQQVIIATSIFITYTVIIFQLGVWRGRSR</sequence>
<organism evidence="2 3">
    <name type="scientific">Mesobacillus subterraneus</name>
    <dbReference type="NCBI Taxonomy" id="285983"/>
    <lineage>
        <taxon>Bacteria</taxon>
        <taxon>Bacillati</taxon>
        <taxon>Bacillota</taxon>
        <taxon>Bacilli</taxon>
        <taxon>Bacillales</taxon>
        <taxon>Bacillaceae</taxon>
        <taxon>Mesobacillus</taxon>
    </lineage>
</organism>
<keyword evidence="1" id="KW-0472">Membrane</keyword>
<dbReference type="EMBL" id="JXIQ01000192">
    <property type="protein sequence ID" value="KIY20637.1"/>
    <property type="molecule type" value="Genomic_DNA"/>
</dbReference>
<feature type="transmembrane region" description="Helical" evidence="1">
    <location>
        <begin position="65"/>
        <end position="85"/>
    </location>
</feature>
<dbReference type="Proteomes" id="UP000032512">
    <property type="component" value="Unassembled WGS sequence"/>
</dbReference>
<dbReference type="OrthoDB" id="2921895at2"/>
<gene>
    <name evidence="2" type="ORF">UB32_18035</name>
</gene>
<name>A0A0D6Z4X5_9BACI</name>
<reference evidence="2 3" key="1">
    <citation type="submission" date="2015-01" db="EMBL/GenBank/DDBJ databases">
        <title>Draft genome sequences of the supercritical CO2 tolerant bacteria Bacillus subterraneus MITOT1 and Bacillus cereus MIT0214.</title>
        <authorList>
            <person name="Peet K.C."/>
            <person name="Thompson J.R."/>
        </authorList>
    </citation>
    <scope>NUCLEOTIDE SEQUENCE [LARGE SCALE GENOMIC DNA]</scope>
    <source>
        <strain evidence="2 3">MITOT1</strain>
    </source>
</reference>
<accession>A0A0D6Z4X5</accession>
<keyword evidence="1" id="KW-0812">Transmembrane</keyword>
<evidence type="ECO:0000256" key="1">
    <source>
        <dbReference type="SAM" id="Phobius"/>
    </source>
</evidence>
<dbReference type="AlphaFoldDB" id="A0A0D6Z4X5"/>
<comment type="caution">
    <text evidence="2">The sequence shown here is derived from an EMBL/GenBank/DDBJ whole genome shotgun (WGS) entry which is preliminary data.</text>
</comment>